<name>A0AAN7WDW6_9PEZI</name>
<dbReference type="SUPFAM" id="SSF51735">
    <property type="entry name" value="NAD(P)-binding Rossmann-fold domains"/>
    <property type="match status" value="1"/>
</dbReference>
<dbReference type="Pfam" id="PF00107">
    <property type="entry name" value="ADH_zinc_N"/>
    <property type="match status" value="1"/>
</dbReference>
<dbReference type="InterPro" id="IPR020843">
    <property type="entry name" value="ER"/>
</dbReference>
<evidence type="ECO:0000256" key="3">
    <source>
        <dbReference type="ARBA" id="ARBA00023002"/>
    </source>
</evidence>
<dbReference type="Proteomes" id="UP001310594">
    <property type="component" value="Unassembled WGS sequence"/>
</dbReference>
<reference evidence="5" key="1">
    <citation type="submission" date="2023-08" db="EMBL/GenBank/DDBJ databases">
        <title>Black Yeasts Isolated from many extreme environments.</title>
        <authorList>
            <person name="Coleine C."/>
            <person name="Stajich J.E."/>
            <person name="Selbmann L."/>
        </authorList>
    </citation>
    <scope>NUCLEOTIDE SEQUENCE</scope>
    <source>
        <strain evidence="5">CCFEE 5810</strain>
    </source>
</reference>
<dbReference type="InterPro" id="IPR013154">
    <property type="entry name" value="ADH-like_N"/>
</dbReference>
<dbReference type="SUPFAM" id="SSF50129">
    <property type="entry name" value="GroES-like"/>
    <property type="match status" value="1"/>
</dbReference>
<comment type="subunit">
    <text evidence="2">Monomer.</text>
</comment>
<dbReference type="InterPro" id="IPR047122">
    <property type="entry name" value="Trans-enoyl_RdTase-like"/>
</dbReference>
<dbReference type="SMART" id="SM00829">
    <property type="entry name" value="PKS_ER"/>
    <property type="match status" value="1"/>
</dbReference>
<evidence type="ECO:0000256" key="2">
    <source>
        <dbReference type="ARBA" id="ARBA00011245"/>
    </source>
</evidence>
<comment type="caution">
    <text evidence="5">The sequence shown here is derived from an EMBL/GenBank/DDBJ whole genome shotgun (WGS) entry which is preliminary data.</text>
</comment>
<protein>
    <recommendedName>
        <fullName evidence="4">Enoyl reductase (ER) domain-containing protein</fullName>
    </recommendedName>
</protein>
<keyword evidence="3" id="KW-0560">Oxidoreductase</keyword>
<dbReference type="InterPro" id="IPR011032">
    <property type="entry name" value="GroES-like_sf"/>
</dbReference>
<evidence type="ECO:0000313" key="5">
    <source>
        <dbReference type="EMBL" id="KAK5704025.1"/>
    </source>
</evidence>
<accession>A0AAN7WDW6</accession>
<proteinExistence type="inferred from homology"/>
<dbReference type="InterPro" id="IPR013149">
    <property type="entry name" value="ADH-like_C"/>
</dbReference>
<dbReference type="Gene3D" id="3.90.180.10">
    <property type="entry name" value="Medium-chain alcohol dehydrogenases, catalytic domain"/>
    <property type="match status" value="1"/>
</dbReference>
<dbReference type="Pfam" id="PF08240">
    <property type="entry name" value="ADH_N"/>
    <property type="match status" value="1"/>
</dbReference>
<feature type="domain" description="Enoyl reductase (ER)" evidence="4">
    <location>
        <begin position="14"/>
        <end position="347"/>
    </location>
</feature>
<sequence>MPEQQAAVWLEEVGKPVRLGSRHIPSPKDSQVLIRVTSVMLLPHDAYSRGFGLFVGEKLPWVLGINIAGQVVQAGTLVQSVKVGDHVFGLGDLSGLIPDQGGLQEFCLMNEDAITTVPEGFTDDEVATLPVNAVTSFIALFTGFGFNFPAPWTTKGRALSLGSESIVILAAGSNAGKLAVQFAKLAGIGLIICVAGLNNTAELEQYGATHVIDRHLSQEEIVSRIHGITGKDNATRVYDCYSFKYDLALDILPSTIPSTLVTLHTILGAEADKVKTRRPLVKAGIVPCSNQNLAPYVEDFWKHLVVGLQKGTLRPTAFQVIEGLDVDQINTALDLYASAKPQKQVVVHPSSGKQ</sequence>
<dbReference type="Gene3D" id="3.40.50.720">
    <property type="entry name" value="NAD(P)-binding Rossmann-like Domain"/>
    <property type="match status" value="1"/>
</dbReference>
<evidence type="ECO:0000259" key="4">
    <source>
        <dbReference type="SMART" id="SM00829"/>
    </source>
</evidence>
<dbReference type="PANTHER" id="PTHR45348">
    <property type="entry name" value="HYPOTHETICAL OXIDOREDUCTASE (EUROFUNG)"/>
    <property type="match status" value="1"/>
</dbReference>
<dbReference type="GO" id="GO:0016651">
    <property type="term" value="F:oxidoreductase activity, acting on NAD(P)H"/>
    <property type="evidence" value="ECO:0007669"/>
    <property type="project" value="InterPro"/>
</dbReference>
<organism evidence="5 6">
    <name type="scientific">Elasticomyces elasticus</name>
    <dbReference type="NCBI Taxonomy" id="574655"/>
    <lineage>
        <taxon>Eukaryota</taxon>
        <taxon>Fungi</taxon>
        <taxon>Dikarya</taxon>
        <taxon>Ascomycota</taxon>
        <taxon>Pezizomycotina</taxon>
        <taxon>Dothideomycetes</taxon>
        <taxon>Dothideomycetidae</taxon>
        <taxon>Mycosphaerellales</taxon>
        <taxon>Teratosphaeriaceae</taxon>
        <taxon>Elasticomyces</taxon>
    </lineage>
</organism>
<dbReference type="EMBL" id="JAVRQU010000004">
    <property type="protein sequence ID" value="KAK5704025.1"/>
    <property type="molecule type" value="Genomic_DNA"/>
</dbReference>
<dbReference type="AlphaFoldDB" id="A0AAN7WDW6"/>
<gene>
    <name evidence="5" type="ORF">LTR97_003038</name>
</gene>
<evidence type="ECO:0000256" key="1">
    <source>
        <dbReference type="ARBA" id="ARBA00008072"/>
    </source>
</evidence>
<dbReference type="PANTHER" id="PTHR45348:SF2">
    <property type="entry name" value="ZINC-TYPE ALCOHOL DEHYDROGENASE-LIKE PROTEIN C2E1P3.01"/>
    <property type="match status" value="1"/>
</dbReference>
<dbReference type="InterPro" id="IPR036291">
    <property type="entry name" value="NAD(P)-bd_dom_sf"/>
</dbReference>
<comment type="similarity">
    <text evidence="1">Belongs to the zinc-containing alcohol dehydrogenase family.</text>
</comment>
<evidence type="ECO:0000313" key="6">
    <source>
        <dbReference type="Proteomes" id="UP001310594"/>
    </source>
</evidence>